<dbReference type="EMBL" id="JBHSNC010000001">
    <property type="protein sequence ID" value="MFC5527885.1"/>
    <property type="molecule type" value="Genomic_DNA"/>
</dbReference>
<gene>
    <name evidence="5" type="ORF">ACFPQ4_00200</name>
</gene>
<dbReference type="InterPro" id="IPR037233">
    <property type="entry name" value="CcmK-like_sf"/>
</dbReference>
<keyword evidence="2" id="KW-1283">Bacterial microcompartment</keyword>
<dbReference type="InterPro" id="IPR044872">
    <property type="entry name" value="CcmK/CsoS1_BMC"/>
</dbReference>
<reference evidence="6" key="1">
    <citation type="journal article" date="2019" name="Int. J. Syst. Evol. Microbiol.">
        <title>The Global Catalogue of Microorganisms (GCM) 10K type strain sequencing project: providing services to taxonomists for standard genome sequencing and annotation.</title>
        <authorList>
            <consortium name="The Broad Institute Genomics Platform"/>
            <consortium name="The Broad Institute Genome Sequencing Center for Infectious Disease"/>
            <person name="Wu L."/>
            <person name="Ma J."/>
        </authorList>
    </citation>
    <scope>NUCLEOTIDE SEQUENCE [LARGE SCALE GENOMIC DNA]</scope>
    <source>
        <strain evidence="6">CGMCC 1.18578</strain>
    </source>
</reference>
<evidence type="ECO:0000256" key="3">
    <source>
        <dbReference type="PROSITE-ProRule" id="PRU01278"/>
    </source>
</evidence>
<dbReference type="CDD" id="cd07045">
    <property type="entry name" value="BMC_CcmK_like"/>
    <property type="match status" value="1"/>
</dbReference>
<comment type="caution">
    <text evidence="5">The sequence shown here is derived from an EMBL/GenBank/DDBJ whole genome shotgun (WGS) entry which is preliminary data.</text>
</comment>
<dbReference type="SMART" id="SM00877">
    <property type="entry name" value="BMC"/>
    <property type="match status" value="1"/>
</dbReference>
<dbReference type="Gene3D" id="3.30.70.1710">
    <property type="match status" value="1"/>
</dbReference>
<proteinExistence type="inferred from homology"/>
<dbReference type="PANTHER" id="PTHR33941">
    <property type="entry name" value="PROPANEDIOL UTILIZATION PROTEIN PDUA"/>
    <property type="match status" value="1"/>
</dbReference>
<comment type="similarity">
    <text evidence="3">Belongs to the bacterial microcompartments protein family.</text>
</comment>
<protein>
    <submittedName>
        <fullName evidence="5">BMC domain-containing protein</fullName>
    </submittedName>
</protein>
<evidence type="ECO:0000256" key="1">
    <source>
        <dbReference type="ARBA" id="ARBA00024322"/>
    </source>
</evidence>
<dbReference type="InterPro" id="IPR050575">
    <property type="entry name" value="BMC_shell"/>
</dbReference>
<dbReference type="Proteomes" id="UP001596108">
    <property type="component" value="Unassembled WGS sequence"/>
</dbReference>
<dbReference type="InterPro" id="IPR000249">
    <property type="entry name" value="BMC_dom"/>
</dbReference>
<evidence type="ECO:0000313" key="6">
    <source>
        <dbReference type="Proteomes" id="UP001596108"/>
    </source>
</evidence>
<dbReference type="PROSITE" id="PS51930">
    <property type="entry name" value="BMC_2"/>
    <property type="match status" value="1"/>
</dbReference>
<accession>A0ABW0QSZ8</accession>
<dbReference type="PANTHER" id="PTHR33941:SF11">
    <property type="entry name" value="BACTERIAL MICROCOMPARTMENT SHELL PROTEIN PDUJ"/>
    <property type="match status" value="1"/>
</dbReference>
<dbReference type="RefSeq" id="WP_378109691.1">
    <property type="nucleotide sequence ID" value="NZ_JBHSNC010000001.1"/>
</dbReference>
<dbReference type="SUPFAM" id="SSF143414">
    <property type="entry name" value="CcmK-like"/>
    <property type="match status" value="1"/>
</dbReference>
<keyword evidence="6" id="KW-1185">Reference proteome</keyword>
<name>A0ABW0QSZ8_9BACL</name>
<evidence type="ECO:0000256" key="2">
    <source>
        <dbReference type="ARBA" id="ARBA00024446"/>
    </source>
</evidence>
<dbReference type="Pfam" id="PF00936">
    <property type="entry name" value="BMC"/>
    <property type="match status" value="1"/>
</dbReference>
<organism evidence="5 6">
    <name type="scientific">Cohnella yongneupensis</name>
    <dbReference type="NCBI Taxonomy" id="425006"/>
    <lineage>
        <taxon>Bacteria</taxon>
        <taxon>Bacillati</taxon>
        <taxon>Bacillota</taxon>
        <taxon>Bacilli</taxon>
        <taxon>Bacillales</taxon>
        <taxon>Paenibacillaceae</taxon>
        <taxon>Cohnella</taxon>
    </lineage>
</organism>
<evidence type="ECO:0000313" key="5">
    <source>
        <dbReference type="EMBL" id="MFC5527885.1"/>
    </source>
</evidence>
<feature type="domain" description="BMC" evidence="4">
    <location>
        <begin position="9"/>
        <end position="93"/>
    </location>
</feature>
<evidence type="ECO:0000259" key="4">
    <source>
        <dbReference type="PROSITE" id="PS51930"/>
    </source>
</evidence>
<sequence>MESAMHTQALGMIETWGVPALIAAADAAAKTADVRIATYEKADAGIVTIYVLGDVASVKTAVDAGSEAAKRVGKLLASHVIPRPDASLYAMMKSWLPREEAAATEIAPATSSQAESPDATRILAPADWSKLSVKQLRERAMALLPDFPLTMEQIGSAPKAQLAMLLAKLADEGGGRAP</sequence>
<comment type="subcellular location">
    <subcellularLocation>
        <location evidence="1">Bacterial microcompartment</location>
    </subcellularLocation>
</comment>